<dbReference type="Proteomes" id="UP000828941">
    <property type="component" value="Chromosome 1"/>
</dbReference>
<evidence type="ECO:0000313" key="1">
    <source>
        <dbReference type="EMBL" id="KAI4357468.1"/>
    </source>
</evidence>
<keyword evidence="2" id="KW-1185">Reference proteome</keyword>
<accession>A0ACB9Q9Q9</accession>
<proteinExistence type="predicted"/>
<comment type="caution">
    <text evidence="1">The sequence shown here is derived from an EMBL/GenBank/DDBJ whole genome shotgun (WGS) entry which is preliminary data.</text>
</comment>
<reference evidence="1 2" key="1">
    <citation type="journal article" date="2022" name="DNA Res.">
        <title>Chromosomal-level genome assembly of the orchid tree Bauhinia variegata (Leguminosae; Cercidoideae) supports the allotetraploid origin hypothesis of Bauhinia.</title>
        <authorList>
            <person name="Zhong Y."/>
            <person name="Chen Y."/>
            <person name="Zheng D."/>
            <person name="Pang J."/>
            <person name="Liu Y."/>
            <person name="Luo S."/>
            <person name="Meng S."/>
            <person name="Qian L."/>
            <person name="Wei D."/>
            <person name="Dai S."/>
            <person name="Zhou R."/>
        </authorList>
    </citation>
    <scope>NUCLEOTIDE SEQUENCE [LARGE SCALE GENOMIC DNA]</scope>
    <source>
        <strain evidence="1">BV-YZ2020</strain>
    </source>
</reference>
<dbReference type="EMBL" id="CM039426">
    <property type="protein sequence ID" value="KAI4357468.1"/>
    <property type="molecule type" value="Genomic_DNA"/>
</dbReference>
<gene>
    <name evidence="1" type="ORF">L6164_001416</name>
</gene>
<name>A0ACB9Q9Q9_BAUVA</name>
<protein>
    <submittedName>
        <fullName evidence="1">Uncharacterized protein</fullName>
    </submittedName>
</protein>
<organism evidence="1 2">
    <name type="scientific">Bauhinia variegata</name>
    <name type="common">Purple orchid tree</name>
    <name type="synonym">Phanera variegata</name>
    <dbReference type="NCBI Taxonomy" id="167791"/>
    <lineage>
        <taxon>Eukaryota</taxon>
        <taxon>Viridiplantae</taxon>
        <taxon>Streptophyta</taxon>
        <taxon>Embryophyta</taxon>
        <taxon>Tracheophyta</taxon>
        <taxon>Spermatophyta</taxon>
        <taxon>Magnoliopsida</taxon>
        <taxon>eudicotyledons</taxon>
        <taxon>Gunneridae</taxon>
        <taxon>Pentapetalae</taxon>
        <taxon>rosids</taxon>
        <taxon>fabids</taxon>
        <taxon>Fabales</taxon>
        <taxon>Fabaceae</taxon>
        <taxon>Cercidoideae</taxon>
        <taxon>Cercideae</taxon>
        <taxon>Bauhiniinae</taxon>
        <taxon>Bauhinia</taxon>
    </lineage>
</organism>
<sequence length="766" mass="84982">MINLEVRLYRTRYIGVSWDVESLVENLLSELAGNQSILVHVFDVTNSTGPLIMYGNPYEEGDTTLEHKSKLDFGDPYRNHLMLCRYHQKAPTPRTALTAAFQFFVICLLEGYIFYRGTVHIVKAEDDFRELQELKVRAEAADVAKSQFLATVSHEIRTPMDSILGMLALLLDTGLNSIQRNYAQTAQACGKAQMVLLNEVLDRAKVEAGKLELETFPFDIRSILDDIPSLFSEECRHKGLELAVFVSDKVPDIVMGDPGKFRQIITNLVGNSVKFTKRGHIFLNVFLDENRKTTMNGKSQTFLNGGSDEVMHVFGGYQYKTLSGCEAPDERNSWDNFQHLIAGEEFCFDTYSKKATSTEDSEQVTLVVCVEDTGIGTPLFDQHRIFMPFVQADSSIGRKYGGTGIGLSICKSLVELMGGQINFVSRPQVGSTFSFSAVFGTIKKSLVSHAKKLILGKLPSGFRGMKAVVVDGNPVRAAVTIYHLRRLGIIVKVTNSINKTVALCGQNGSLTSGMFQPDIILVEKDSWLSGDNAGFNISLMDWKQNGHMWKLPKMILLATNISNAEFDKAKASGFADTVIMKPLRSSMLANCLQQVLGMGKKRQLGKNMPIDSTYLQNLLCGMKILVVDDNAASQKVAASALKKFRADVKCAESGKAALEMLQLPHDFDACLMDIQMSEMDGFEATHRIRRMESEVNGQTNGGTVDGNVKKVEWHLPILAITADVIQTTYDECLKCGMDGYVSKPFDEENFYQEVAKLFESNPVSDS</sequence>
<evidence type="ECO:0000313" key="2">
    <source>
        <dbReference type="Proteomes" id="UP000828941"/>
    </source>
</evidence>